<evidence type="ECO:0000313" key="4">
    <source>
        <dbReference type="Proteomes" id="UP000030060"/>
    </source>
</evidence>
<dbReference type="InterPro" id="IPR037138">
    <property type="entry name" value="His_deacetylse_dom_sf"/>
</dbReference>
<dbReference type="PANTHER" id="PTHR10625:SF31">
    <property type="entry name" value="HISTONE DEACETYLASE DOMAIN-CONTAINING PROTEIN"/>
    <property type="match status" value="1"/>
</dbReference>
<dbReference type="EMBL" id="ASGY01000085">
    <property type="protein sequence ID" value="KGE67604.1"/>
    <property type="molecule type" value="Genomic_DNA"/>
</dbReference>
<dbReference type="Gene3D" id="3.40.800.20">
    <property type="entry name" value="Histone deacetylase domain"/>
    <property type="match status" value="1"/>
</dbReference>
<accession>A0A0A1Z305</accession>
<reference evidence="3 4" key="1">
    <citation type="journal article" date="2013" name="Genome Announc.">
        <title>Draft Genome Sequence of Pseudomonas fluorescens LMG 5329, a White Line-Inducing Principle-Producing Bioindicator for the Mushroom Pathogen Pseudomonas tolaasii.</title>
        <authorList>
            <person name="Ghequire M.G."/>
            <person name="Rokni-Zadeh H."/>
            <person name="Zarrineh P."/>
            <person name="De Mot R."/>
        </authorList>
    </citation>
    <scope>NUCLEOTIDE SEQUENCE [LARGE SCALE GENOMIC DNA]</scope>
    <source>
        <strain evidence="3 4">LMG 5329</strain>
    </source>
</reference>
<dbReference type="PANTHER" id="PTHR10625">
    <property type="entry name" value="HISTONE DEACETYLASE HDAC1-RELATED"/>
    <property type="match status" value="1"/>
</dbReference>
<name>A0A0A1Z305_PSEFL</name>
<dbReference type="GO" id="GO:0005737">
    <property type="term" value="C:cytoplasm"/>
    <property type="evidence" value="ECO:0007669"/>
    <property type="project" value="TreeGrafter"/>
</dbReference>
<comment type="similarity">
    <text evidence="1">Belongs to the histone deacetylase family.</text>
</comment>
<feature type="domain" description="Histone deacetylase" evidence="2">
    <location>
        <begin position="34"/>
        <end position="323"/>
    </location>
</feature>
<dbReference type="InterPro" id="IPR000286">
    <property type="entry name" value="HDACs"/>
</dbReference>
<dbReference type="OrthoDB" id="9808367at2"/>
<organism evidence="3 4">
    <name type="scientific">Pseudomonas fluorescens LMG 5329</name>
    <dbReference type="NCBI Taxonomy" id="1324332"/>
    <lineage>
        <taxon>Bacteria</taxon>
        <taxon>Pseudomonadati</taxon>
        <taxon>Pseudomonadota</taxon>
        <taxon>Gammaproteobacteria</taxon>
        <taxon>Pseudomonadales</taxon>
        <taxon>Pseudomonadaceae</taxon>
        <taxon>Pseudomonas</taxon>
    </lineage>
</organism>
<protein>
    <recommendedName>
        <fullName evidence="2">Histone deacetylase domain-containing protein</fullName>
    </recommendedName>
</protein>
<evidence type="ECO:0000256" key="1">
    <source>
        <dbReference type="ARBA" id="ARBA00005947"/>
    </source>
</evidence>
<dbReference type="InterPro" id="IPR023696">
    <property type="entry name" value="Ureohydrolase_dom_sf"/>
</dbReference>
<dbReference type="RefSeq" id="WP_038845870.1">
    <property type="nucleotide sequence ID" value="NZ_ASGY01000085.1"/>
</dbReference>
<dbReference type="InterPro" id="IPR023801">
    <property type="entry name" value="His_deacetylse_dom"/>
</dbReference>
<evidence type="ECO:0000259" key="2">
    <source>
        <dbReference type="Pfam" id="PF00850"/>
    </source>
</evidence>
<dbReference type="PRINTS" id="PR01270">
    <property type="entry name" value="HDASUPER"/>
</dbReference>
<dbReference type="GO" id="GO:0004407">
    <property type="term" value="F:histone deacetylase activity"/>
    <property type="evidence" value="ECO:0007669"/>
    <property type="project" value="TreeGrafter"/>
</dbReference>
<dbReference type="AlphaFoldDB" id="A0A0A1Z305"/>
<evidence type="ECO:0000313" key="3">
    <source>
        <dbReference type="EMBL" id="KGE67604.1"/>
    </source>
</evidence>
<gene>
    <name evidence="3" type="ORF">K814_0112440</name>
</gene>
<comment type="caution">
    <text evidence="3">The sequence shown here is derived from an EMBL/GenBank/DDBJ whole genome shotgun (WGS) entry which is preliminary data.</text>
</comment>
<proteinExistence type="inferred from homology"/>
<dbReference type="Pfam" id="PF00850">
    <property type="entry name" value="Hist_deacetyl"/>
    <property type="match status" value="1"/>
</dbReference>
<dbReference type="GO" id="GO:0040029">
    <property type="term" value="P:epigenetic regulation of gene expression"/>
    <property type="evidence" value="ECO:0007669"/>
    <property type="project" value="TreeGrafter"/>
</dbReference>
<dbReference type="Proteomes" id="UP000030060">
    <property type="component" value="Unassembled WGS sequence"/>
</dbReference>
<sequence length="366" mass="39188">MKTGFVWHERYMWHDNGSAAVVVPTQGQYQPDVHLENPETKRRLKNLLDGYGITRQLLDLEPEPVSLETLSRVHSPAYIAKVRALSSGTGGSAGEFALVGPGSYEIALLSAGGALCAMRAVLDGECRNAYALCRPPGHHAEPEQGMGFCLFNNVAVAIEQVRAEGRVKRVAVIDWDVHHGNGAEAIFFDNPDVLTISVHQEGLYPLGRGGSEVTGGERAPGSNLNIPLPAGAGSGAYQYAFEQLVIQALQGFRPELIVIACGFDAAGLDPMGRMQLSSSSFRWMTEQLLAQAEQLCGGRLVAIHEGGYSASYVPFCGAAVIEALSGIQSGLVDPVGFVLDAQPGQVLNADQRQRVDAIRGEHPLFQ</sequence>
<dbReference type="CDD" id="cd09996">
    <property type="entry name" value="HDAC_classII_1"/>
    <property type="match status" value="1"/>
</dbReference>
<dbReference type="SUPFAM" id="SSF52768">
    <property type="entry name" value="Arginase/deacetylase"/>
    <property type="match status" value="1"/>
</dbReference>